<name>A0AAJ0HWD5_9PEZI</name>
<sequence>NCRLSQQIFLTAPTSPYTKRDIENYAAASVASIRTTNPSITRLIPAMVTRANGVFLWIKVTLRMLLETAALGRDDGSPDFTLLEEMLHKLPGDLLEFYELIIQGISVNRQRTFALLELLAHHSGPPATAVEIRDAVNELGSTYGQTFPAETIEKRARDDTSTWGGGLVEISAAGGTDFPQFMHQTVLEFIVGLSFKSIVLEDVASIMDENGHSFHLKNC</sequence>
<evidence type="ECO:0000313" key="2">
    <source>
        <dbReference type="Proteomes" id="UP001275084"/>
    </source>
</evidence>
<organism evidence="1 2">
    <name type="scientific">Lasiosphaeria hispida</name>
    <dbReference type="NCBI Taxonomy" id="260671"/>
    <lineage>
        <taxon>Eukaryota</taxon>
        <taxon>Fungi</taxon>
        <taxon>Dikarya</taxon>
        <taxon>Ascomycota</taxon>
        <taxon>Pezizomycotina</taxon>
        <taxon>Sordariomycetes</taxon>
        <taxon>Sordariomycetidae</taxon>
        <taxon>Sordariales</taxon>
        <taxon>Lasiosphaeriaceae</taxon>
        <taxon>Lasiosphaeria</taxon>
    </lineage>
</organism>
<dbReference type="Proteomes" id="UP001275084">
    <property type="component" value="Unassembled WGS sequence"/>
</dbReference>
<protein>
    <submittedName>
        <fullName evidence="1">Uncharacterized protein</fullName>
    </submittedName>
</protein>
<accession>A0AAJ0HWD5</accession>
<reference evidence="1" key="2">
    <citation type="submission" date="2023-06" db="EMBL/GenBank/DDBJ databases">
        <authorList>
            <consortium name="Lawrence Berkeley National Laboratory"/>
            <person name="Haridas S."/>
            <person name="Hensen N."/>
            <person name="Bonometti L."/>
            <person name="Westerberg I."/>
            <person name="Brannstrom I.O."/>
            <person name="Guillou S."/>
            <person name="Cros-Aarteil S."/>
            <person name="Calhoun S."/>
            <person name="Kuo A."/>
            <person name="Mondo S."/>
            <person name="Pangilinan J."/>
            <person name="Riley R."/>
            <person name="Labutti K."/>
            <person name="Andreopoulos B."/>
            <person name="Lipzen A."/>
            <person name="Chen C."/>
            <person name="Yanf M."/>
            <person name="Daum C."/>
            <person name="Ng V."/>
            <person name="Clum A."/>
            <person name="Steindorff A."/>
            <person name="Ohm R."/>
            <person name="Martin F."/>
            <person name="Silar P."/>
            <person name="Natvig D."/>
            <person name="Lalanne C."/>
            <person name="Gautier V."/>
            <person name="Ament-Velasquez S.L."/>
            <person name="Kruys A."/>
            <person name="Hutchinson M.I."/>
            <person name="Powell A.J."/>
            <person name="Barry K."/>
            <person name="Miller A.N."/>
            <person name="Grigoriev I.V."/>
            <person name="Debuchy R."/>
            <person name="Gladieux P."/>
            <person name="Thoren M.H."/>
            <person name="Johannesson H."/>
        </authorList>
    </citation>
    <scope>NUCLEOTIDE SEQUENCE</scope>
    <source>
        <strain evidence="1">CBS 955.72</strain>
    </source>
</reference>
<keyword evidence="2" id="KW-1185">Reference proteome</keyword>
<gene>
    <name evidence="1" type="ORF">B0T25DRAFT_597966</name>
</gene>
<evidence type="ECO:0000313" key="1">
    <source>
        <dbReference type="EMBL" id="KAK3364136.1"/>
    </source>
</evidence>
<dbReference type="AlphaFoldDB" id="A0AAJ0HWD5"/>
<reference evidence="1" key="1">
    <citation type="journal article" date="2023" name="Mol. Phylogenet. Evol.">
        <title>Genome-scale phylogeny and comparative genomics of the fungal order Sordariales.</title>
        <authorList>
            <person name="Hensen N."/>
            <person name="Bonometti L."/>
            <person name="Westerberg I."/>
            <person name="Brannstrom I.O."/>
            <person name="Guillou S."/>
            <person name="Cros-Aarteil S."/>
            <person name="Calhoun S."/>
            <person name="Haridas S."/>
            <person name="Kuo A."/>
            <person name="Mondo S."/>
            <person name="Pangilinan J."/>
            <person name="Riley R."/>
            <person name="LaButti K."/>
            <person name="Andreopoulos B."/>
            <person name="Lipzen A."/>
            <person name="Chen C."/>
            <person name="Yan M."/>
            <person name="Daum C."/>
            <person name="Ng V."/>
            <person name="Clum A."/>
            <person name="Steindorff A."/>
            <person name="Ohm R.A."/>
            <person name="Martin F."/>
            <person name="Silar P."/>
            <person name="Natvig D.O."/>
            <person name="Lalanne C."/>
            <person name="Gautier V."/>
            <person name="Ament-Velasquez S.L."/>
            <person name="Kruys A."/>
            <person name="Hutchinson M.I."/>
            <person name="Powell A.J."/>
            <person name="Barry K."/>
            <person name="Miller A.N."/>
            <person name="Grigoriev I.V."/>
            <person name="Debuchy R."/>
            <person name="Gladieux P."/>
            <person name="Hiltunen Thoren M."/>
            <person name="Johannesson H."/>
        </authorList>
    </citation>
    <scope>NUCLEOTIDE SEQUENCE</scope>
    <source>
        <strain evidence="1">CBS 955.72</strain>
    </source>
</reference>
<feature type="non-terminal residue" evidence="1">
    <location>
        <position position="1"/>
    </location>
</feature>
<comment type="caution">
    <text evidence="1">The sequence shown here is derived from an EMBL/GenBank/DDBJ whole genome shotgun (WGS) entry which is preliminary data.</text>
</comment>
<proteinExistence type="predicted"/>
<dbReference type="EMBL" id="JAUIQD010000001">
    <property type="protein sequence ID" value="KAK3364136.1"/>
    <property type="molecule type" value="Genomic_DNA"/>
</dbReference>